<dbReference type="EMBL" id="CP042434">
    <property type="protein sequence ID" value="QEC72515.1"/>
    <property type="molecule type" value="Genomic_DNA"/>
</dbReference>
<feature type="transmembrane region" description="Helical" evidence="1">
    <location>
        <begin position="12"/>
        <end position="32"/>
    </location>
</feature>
<keyword evidence="1" id="KW-1133">Transmembrane helix</keyword>
<dbReference type="AlphaFoldDB" id="A0A5B8VPK0"/>
<accession>A0A5B8VPK0</accession>
<dbReference type="Pfam" id="PF04892">
    <property type="entry name" value="VanZ"/>
    <property type="match status" value="1"/>
</dbReference>
<keyword evidence="1" id="KW-0812">Transmembrane</keyword>
<gene>
    <name evidence="3" type="ORF">FSB73_13360</name>
</gene>
<evidence type="ECO:0000313" key="3">
    <source>
        <dbReference type="EMBL" id="QEC72515.1"/>
    </source>
</evidence>
<dbReference type="NCBIfam" id="NF037970">
    <property type="entry name" value="vanZ_1"/>
    <property type="match status" value="1"/>
</dbReference>
<dbReference type="PANTHER" id="PTHR28008:SF1">
    <property type="entry name" value="DOMAIN PROTEIN, PUTATIVE (AFU_ORTHOLOGUE AFUA_3G10980)-RELATED"/>
    <property type="match status" value="1"/>
</dbReference>
<sequence length="141" mass="16353">MILSQQPTLLKRPSLIEFIPFIIWLLIIFILLTLPGKDFAKVDMRIPFEDKIVHMGLFGGVVFFFGLAYRKLPFTFVKTRLVFMVLIATAYGIIMEFIQKYCTNHSRSFSYEDMLADGLGAIIGYFLIRYIILKLNAKMLK</sequence>
<dbReference type="InterPro" id="IPR006976">
    <property type="entry name" value="VanZ-like"/>
</dbReference>
<organism evidence="3 4">
    <name type="scientific">Arachidicoccus ginsenosidivorans</name>
    <dbReference type="NCBI Taxonomy" id="496057"/>
    <lineage>
        <taxon>Bacteria</taxon>
        <taxon>Pseudomonadati</taxon>
        <taxon>Bacteroidota</taxon>
        <taxon>Chitinophagia</taxon>
        <taxon>Chitinophagales</taxon>
        <taxon>Chitinophagaceae</taxon>
        <taxon>Arachidicoccus</taxon>
    </lineage>
</organism>
<reference evidence="3 4" key="1">
    <citation type="journal article" date="2017" name="Int. J. Syst. Evol. Microbiol.">
        <title>Arachidicoccus ginsenosidivorans sp. nov., with ginsenoside-converting activity isolated from ginseng cultivating soil.</title>
        <authorList>
            <person name="Siddiqi M.Z."/>
            <person name="Aslam Z."/>
            <person name="Im W.T."/>
        </authorList>
    </citation>
    <scope>NUCLEOTIDE SEQUENCE [LARGE SCALE GENOMIC DNA]</scope>
    <source>
        <strain evidence="3 4">Gsoil 809</strain>
    </source>
</reference>
<dbReference type="Proteomes" id="UP000321291">
    <property type="component" value="Chromosome"/>
</dbReference>
<evidence type="ECO:0000256" key="1">
    <source>
        <dbReference type="SAM" id="Phobius"/>
    </source>
</evidence>
<evidence type="ECO:0000313" key="4">
    <source>
        <dbReference type="Proteomes" id="UP000321291"/>
    </source>
</evidence>
<feature type="transmembrane region" description="Helical" evidence="1">
    <location>
        <begin position="52"/>
        <end position="69"/>
    </location>
</feature>
<keyword evidence="4" id="KW-1185">Reference proteome</keyword>
<keyword evidence="1" id="KW-0472">Membrane</keyword>
<dbReference type="PANTHER" id="PTHR28008">
    <property type="entry name" value="DOMAIN PROTEIN, PUTATIVE (AFU_ORTHOLOGUE AFUA_3G10980)-RELATED"/>
    <property type="match status" value="1"/>
</dbReference>
<feature type="transmembrane region" description="Helical" evidence="1">
    <location>
        <begin position="81"/>
        <end position="98"/>
    </location>
</feature>
<protein>
    <recommendedName>
        <fullName evidence="2">VanZ-like domain-containing protein</fullName>
    </recommendedName>
</protein>
<feature type="transmembrane region" description="Helical" evidence="1">
    <location>
        <begin position="118"/>
        <end position="137"/>
    </location>
</feature>
<evidence type="ECO:0000259" key="2">
    <source>
        <dbReference type="Pfam" id="PF04892"/>
    </source>
</evidence>
<dbReference type="KEGG" id="agi:FSB73_13360"/>
<name>A0A5B8VPK0_9BACT</name>
<proteinExistence type="predicted"/>
<feature type="domain" description="VanZ-like" evidence="2">
    <location>
        <begin position="22"/>
        <end position="129"/>
    </location>
</feature>